<dbReference type="SUPFAM" id="SSF89550">
    <property type="entry name" value="PHP domain-like"/>
    <property type="match status" value="1"/>
</dbReference>
<dbReference type="Gene3D" id="1.10.150.650">
    <property type="match status" value="1"/>
</dbReference>
<reference evidence="3" key="1">
    <citation type="submission" date="2017-09" db="EMBL/GenBank/DDBJ databases">
        <title>FDA dAtabase for Regulatory Grade micrObial Sequences (FDA-ARGOS): Supporting development and validation of Infectious Disease Dx tests.</title>
        <authorList>
            <person name="Minogue T."/>
            <person name="Wolcott M."/>
            <person name="Wasieloski L."/>
            <person name="Aguilar W."/>
            <person name="Moore D."/>
            <person name="Tallon L."/>
            <person name="Sadzewicz L."/>
            <person name="Ott S."/>
            <person name="Zhao X."/>
            <person name="Nagaraj S."/>
            <person name="Vavikolanu K."/>
            <person name="Aluvathingal J."/>
            <person name="Nadendla S."/>
            <person name="Sichtig H."/>
        </authorList>
    </citation>
    <scope>NUCLEOTIDE SEQUENCE [LARGE SCALE GENOMIC DNA]</scope>
    <source>
        <strain evidence="3">FDAARGOS_394</strain>
    </source>
</reference>
<dbReference type="OrthoDB" id="9804333at2"/>
<dbReference type="GeneID" id="80800363"/>
<organism evidence="2 3">
    <name type="scientific">Comamonas terrigena</name>
    <dbReference type="NCBI Taxonomy" id="32013"/>
    <lineage>
        <taxon>Bacteria</taxon>
        <taxon>Pseudomonadati</taxon>
        <taxon>Pseudomonadota</taxon>
        <taxon>Betaproteobacteria</taxon>
        <taxon>Burkholderiales</taxon>
        <taxon>Comamonadaceae</taxon>
        <taxon>Comamonas</taxon>
    </lineage>
</organism>
<name>A0A2A7UT09_COMTR</name>
<dbReference type="InterPro" id="IPR003141">
    <property type="entry name" value="Pol/His_phosphatase_N"/>
</dbReference>
<dbReference type="RefSeq" id="WP_066540776.1">
    <property type="nucleotide sequence ID" value="NZ_DALZQJ010000044.1"/>
</dbReference>
<dbReference type="Pfam" id="PF02811">
    <property type="entry name" value="PHP"/>
    <property type="match status" value="1"/>
</dbReference>
<evidence type="ECO:0000313" key="2">
    <source>
        <dbReference type="EMBL" id="PEH88403.1"/>
    </source>
</evidence>
<dbReference type="AlphaFoldDB" id="A0A2A7UT09"/>
<dbReference type="CDD" id="cd07438">
    <property type="entry name" value="PHP_HisPPase_AMP"/>
    <property type="match status" value="1"/>
</dbReference>
<keyword evidence="3" id="KW-1185">Reference proteome</keyword>
<protein>
    <submittedName>
        <fullName evidence="2">PHP domain-containing protein</fullName>
    </submittedName>
</protein>
<evidence type="ECO:0000259" key="1">
    <source>
        <dbReference type="SMART" id="SM00481"/>
    </source>
</evidence>
<dbReference type="PANTHER" id="PTHR42924:SF3">
    <property type="entry name" value="POLYMERASE_HISTIDINOL PHOSPHATASE N-TERMINAL DOMAIN-CONTAINING PROTEIN"/>
    <property type="match status" value="1"/>
</dbReference>
<proteinExistence type="predicted"/>
<dbReference type="InterPro" id="IPR004013">
    <property type="entry name" value="PHP_dom"/>
</dbReference>
<dbReference type="InterPro" id="IPR016195">
    <property type="entry name" value="Pol/histidinol_Pase-like"/>
</dbReference>
<dbReference type="SMART" id="SM00481">
    <property type="entry name" value="POLIIIAc"/>
    <property type="match status" value="1"/>
</dbReference>
<accession>A0A2A7UT09</accession>
<dbReference type="Gene3D" id="3.20.20.140">
    <property type="entry name" value="Metal-dependent hydrolases"/>
    <property type="match status" value="1"/>
</dbReference>
<dbReference type="Proteomes" id="UP000220246">
    <property type="component" value="Unassembled WGS sequence"/>
</dbReference>
<dbReference type="PANTHER" id="PTHR42924">
    <property type="entry name" value="EXONUCLEASE"/>
    <property type="match status" value="1"/>
</dbReference>
<comment type="caution">
    <text evidence="2">The sequence shown here is derived from an EMBL/GenBank/DDBJ whole genome shotgun (WGS) entry which is preliminary data.</text>
</comment>
<dbReference type="GO" id="GO:0004534">
    <property type="term" value="F:5'-3' RNA exonuclease activity"/>
    <property type="evidence" value="ECO:0007669"/>
    <property type="project" value="TreeGrafter"/>
</dbReference>
<feature type="domain" description="Polymerase/histidinol phosphatase N-terminal" evidence="1">
    <location>
        <begin position="8"/>
        <end position="73"/>
    </location>
</feature>
<gene>
    <name evidence="2" type="ORF">CRM82_07110</name>
</gene>
<sequence>MPTPYLNADLHCHSTFSDGTLAPAELAARARQGGVDLWSLTDHDELAGQTAACQAAHAQGLDYLTGVEISASYAGHTIHIVGLGFDCADGPLQQGLHALRHSRGPRAQEMGHQLALAGIPDAYAGALRYVGNPDLISRTHFARFLVDAGICADVTEVFQRFLTEGKPGFVPQRWAGVAEAVQWITAARGVAVMAHPARYALGGTLEHALLDEFKTCGGQGIEVTCGGHSAAEALRYAECAREWGLHASRGSDFHSPAESRIALGTLPALPRRLNPVWELLADRIQPAPHRAH</sequence>
<evidence type="ECO:0000313" key="3">
    <source>
        <dbReference type="Proteomes" id="UP000220246"/>
    </source>
</evidence>
<dbReference type="InterPro" id="IPR052018">
    <property type="entry name" value="PHP_domain"/>
</dbReference>
<dbReference type="EMBL" id="PDEA01000001">
    <property type="protein sequence ID" value="PEH88403.1"/>
    <property type="molecule type" value="Genomic_DNA"/>
</dbReference>
<dbReference type="STRING" id="1219032.GCA_001515545_03546"/>
<dbReference type="GO" id="GO:0035312">
    <property type="term" value="F:5'-3' DNA exonuclease activity"/>
    <property type="evidence" value="ECO:0007669"/>
    <property type="project" value="TreeGrafter"/>
</dbReference>